<feature type="transmembrane region" description="Helical" evidence="1">
    <location>
        <begin position="220"/>
        <end position="240"/>
    </location>
</feature>
<dbReference type="EMBL" id="VNFE01000002">
    <property type="protein sequence ID" value="TVU90934.1"/>
    <property type="molecule type" value="Genomic_DNA"/>
</dbReference>
<keyword evidence="1" id="KW-0812">Transmembrane</keyword>
<sequence>MFHILKELYWFRSKSEPRMDRHRYWLATYLLLSLQIGSALLLLQDNFLWDMAPRFYNDVFFWEGYFTPYVSIDLALIVLHIVVGINAFGRVWGSLAGIGTYSLGAIALMINWASSNRIEEYLGYPLLLIGVLAIIGIVALLMGFTLRSLRDVEPSHALMRQRPDIPAEKQLNCLAFLRRYLFAHLVISVMGFAISGIMVWRLNNLSVMDYYGAAESTLQTGGFFLLLLAVLGGIWILTLIAKRLNSFTDSTAAILCWGIALTVIIGGGTVWLAVNEFYDNKWLFLLAKTVGLSLLPISVGAQIYLLTKPSKQFSSAEAAMVEPSGQATATSPQIAT</sequence>
<dbReference type="Proteomes" id="UP000317288">
    <property type="component" value="Unassembled WGS sequence"/>
</dbReference>
<gene>
    <name evidence="2" type="ORF">FQP89_07560</name>
</gene>
<keyword evidence="1" id="KW-0472">Membrane</keyword>
<accession>A0A558JBG8</accession>
<dbReference type="AlphaFoldDB" id="A0A558JBG8"/>
<feature type="transmembrane region" description="Helical" evidence="1">
    <location>
        <begin position="126"/>
        <end position="146"/>
    </location>
</feature>
<feature type="transmembrane region" description="Helical" evidence="1">
    <location>
        <begin position="24"/>
        <end position="44"/>
    </location>
</feature>
<proteinExistence type="predicted"/>
<feature type="transmembrane region" description="Helical" evidence="1">
    <location>
        <begin position="180"/>
        <end position="200"/>
    </location>
</feature>
<keyword evidence="1" id="KW-1133">Transmembrane helix</keyword>
<evidence type="ECO:0000313" key="2">
    <source>
        <dbReference type="EMBL" id="TVU90934.1"/>
    </source>
</evidence>
<name>A0A558JBG8_9GAMM</name>
<evidence type="ECO:0000256" key="1">
    <source>
        <dbReference type="SAM" id="Phobius"/>
    </source>
</evidence>
<protein>
    <submittedName>
        <fullName evidence="2">Uncharacterized protein</fullName>
    </submittedName>
</protein>
<organism evidence="2 3">
    <name type="scientific">Vreelandella titanicae</name>
    <dbReference type="NCBI Taxonomy" id="664683"/>
    <lineage>
        <taxon>Bacteria</taxon>
        <taxon>Pseudomonadati</taxon>
        <taxon>Pseudomonadota</taxon>
        <taxon>Gammaproteobacteria</taxon>
        <taxon>Oceanospirillales</taxon>
        <taxon>Halomonadaceae</taxon>
        <taxon>Vreelandella</taxon>
    </lineage>
</organism>
<reference evidence="2 3" key="1">
    <citation type="submission" date="2019-07" db="EMBL/GenBank/DDBJ databases">
        <title>Diversity of Bacteria from Kongsfjorden, Arctic.</title>
        <authorList>
            <person name="Yu Y."/>
        </authorList>
    </citation>
    <scope>NUCLEOTIDE SEQUENCE [LARGE SCALE GENOMIC DNA]</scope>
    <source>
        <strain evidence="2 3">SM1922</strain>
    </source>
</reference>
<feature type="transmembrane region" description="Helical" evidence="1">
    <location>
        <begin position="285"/>
        <end position="306"/>
    </location>
</feature>
<evidence type="ECO:0000313" key="3">
    <source>
        <dbReference type="Proteomes" id="UP000317288"/>
    </source>
</evidence>
<feature type="transmembrane region" description="Helical" evidence="1">
    <location>
        <begin position="95"/>
        <end position="114"/>
    </location>
</feature>
<dbReference type="RefSeq" id="WP_144810498.1">
    <property type="nucleotide sequence ID" value="NZ_VNFE01000002.1"/>
</dbReference>
<feature type="transmembrane region" description="Helical" evidence="1">
    <location>
        <begin position="252"/>
        <end position="273"/>
    </location>
</feature>
<comment type="caution">
    <text evidence="2">The sequence shown here is derived from an EMBL/GenBank/DDBJ whole genome shotgun (WGS) entry which is preliminary data.</text>
</comment>
<feature type="transmembrane region" description="Helical" evidence="1">
    <location>
        <begin position="64"/>
        <end position="88"/>
    </location>
</feature>